<dbReference type="Gene3D" id="2.130.10.10">
    <property type="entry name" value="YVTN repeat-like/Quinoprotein amine dehydrogenase"/>
    <property type="match status" value="1"/>
</dbReference>
<dbReference type="Pfam" id="PF00400">
    <property type="entry name" value="WD40"/>
    <property type="match status" value="1"/>
</dbReference>
<evidence type="ECO:0000256" key="5">
    <source>
        <dbReference type="ARBA" id="ARBA00023242"/>
    </source>
</evidence>
<reference evidence="10 11" key="1">
    <citation type="submission" date="2014-10" db="EMBL/GenBank/DDBJ databases">
        <title>Draft genome of the hookworm Ancylostoma caninum.</title>
        <authorList>
            <person name="Mitreva M."/>
        </authorList>
    </citation>
    <scope>NUCLEOTIDE SEQUENCE [LARGE SCALE GENOMIC DNA]</scope>
    <source>
        <strain evidence="10 11">Baltimore</strain>
    </source>
</reference>
<evidence type="ECO:0000259" key="9">
    <source>
        <dbReference type="SMART" id="SM01033"/>
    </source>
</evidence>
<dbReference type="OrthoDB" id="10251154at2759"/>
<dbReference type="Pfam" id="PF08149">
    <property type="entry name" value="BING4CT"/>
    <property type="match status" value="1"/>
</dbReference>
<name>A0A368FTN4_ANCCA</name>
<protein>
    <recommendedName>
        <fullName evidence="9">BING4 C-terminal domain-containing protein</fullName>
    </recommendedName>
</protein>
<evidence type="ECO:0000256" key="3">
    <source>
        <dbReference type="ARBA" id="ARBA00022574"/>
    </source>
</evidence>
<evidence type="ECO:0000313" key="11">
    <source>
        <dbReference type="Proteomes" id="UP000252519"/>
    </source>
</evidence>
<dbReference type="SMART" id="SM00320">
    <property type="entry name" value="WD40"/>
    <property type="match status" value="2"/>
</dbReference>
<dbReference type="STRING" id="29170.A0A368FTN4"/>
<accession>A0A368FTN4</accession>
<dbReference type="Proteomes" id="UP000252519">
    <property type="component" value="Unassembled WGS sequence"/>
</dbReference>
<dbReference type="GO" id="GO:0032040">
    <property type="term" value="C:small-subunit processome"/>
    <property type="evidence" value="ECO:0007669"/>
    <property type="project" value="TreeGrafter"/>
</dbReference>
<evidence type="ECO:0000256" key="2">
    <source>
        <dbReference type="ARBA" id="ARBA00022552"/>
    </source>
</evidence>
<evidence type="ECO:0000256" key="6">
    <source>
        <dbReference type="PROSITE-ProRule" id="PRU00221"/>
    </source>
</evidence>
<dbReference type="InterPro" id="IPR029006">
    <property type="entry name" value="ADF-H/Gelsolin-like_dom_sf"/>
</dbReference>
<dbReference type="PANTHER" id="PTHR14085:SF3">
    <property type="entry name" value="WD REPEAT-CONTAINING PROTEIN 46"/>
    <property type="match status" value="1"/>
</dbReference>
<dbReference type="SUPFAM" id="SSF82754">
    <property type="entry name" value="C-terminal, gelsolin-like domain of Sec23/24"/>
    <property type="match status" value="1"/>
</dbReference>
<feature type="transmembrane region" description="Helical" evidence="8">
    <location>
        <begin position="135"/>
        <end position="157"/>
    </location>
</feature>
<dbReference type="GO" id="GO:0030686">
    <property type="term" value="C:90S preribosome"/>
    <property type="evidence" value="ECO:0007669"/>
    <property type="project" value="TreeGrafter"/>
</dbReference>
<dbReference type="FunFam" id="2.130.10.10:FF:000378">
    <property type="entry name" value="U3 small nucleolar RNA-associated protein 7"/>
    <property type="match status" value="1"/>
</dbReference>
<keyword evidence="4" id="KW-0677">Repeat</keyword>
<feature type="repeat" description="WD" evidence="6">
    <location>
        <begin position="515"/>
        <end position="556"/>
    </location>
</feature>
<evidence type="ECO:0000256" key="8">
    <source>
        <dbReference type="SAM" id="Phobius"/>
    </source>
</evidence>
<dbReference type="InterPro" id="IPR040315">
    <property type="entry name" value="WDR46/Utp7"/>
</dbReference>
<feature type="domain" description="BING4 C-terminal" evidence="9">
    <location>
        <begin position="596"/>
        <end position="674"/>
    </location>
</feature>
<dbReference type="Gene3D" id="3.40.20.10">
    <property type="entry name" value="Severin"/>
    <property type="match status" value="1"/>
</dbReference>
<evidence type="ECO:0000313" key="10">
    <source>
        <dbReference type="EMBL" id="RCN35523.1"/>
    </source>
</evidence>
<dbReference type="SUPFAM" id="SSF50978">
    <property type="entry name" value="WD40 repeat-like"/>
    <property type="match status" value="1"/>
</dbReference>
<dbReference type="GO" id="GO:0000462">
    <property type="term" value="P:maturation of SSU-rRNA from tricistronic rRNA transcript (SSU-rRNA, 5.8S rRNA, LSU-rRNA)"/>
    <property type="evidence" value="ECO:0007669"/>
    <property type="project" value="TreeGrafter"/>
</dbReference>
<evidence type="ECO:0000256" key="4">
    <source>
        <dbReference type="ARBA" id="ARBA00022737"/>
    </source>
</evidence>
<evidence type="ECO:0000256" key="7">
    <source>
        <dbReference type="SAM" id="MobiDB-lite"/>
    </source>
</evidence>
<sequence length="766" mass="87824">MLMLRFCPLEQILSEFYPQMYRINEILQFDEGKWPPALPLSFEYISRDGIYLIEAGSALYLYVSSNAGAQLLQDLFGCAYQQIDEHSFRCYDNPFSEKVHAFVRHVTALKFYVGPVIIVKEESPIREVVILQWKIYGILLFLAWFGCVKVCTCFPILDAMVQYFNVLVVFKSALSFLLLFYDAWARCCGTPSDHPPGFPIKFVVSYCYVEMSTDLKRSPTAKRKRQFGHEQKSGTRDKKLKDVKSEVTSLREPKDEFPDAPPIDASRLQKHDTGASSLNPSNMRSAFHREKFEMKKRKLVQRSEKTARAEILNKEEEGFIEGDDGEPTYAIRQTEIADAVDIANASKYFELHLENFGPYRVSYTDNGRHLLLGGKRGHVASLDWQTKNLHCETNVMETVRDVRWMHTENIYAVAQKHYTYVYDNQGTELHCIKQMHEIHRLEFLPRHFLLVGSSGTGWLHWLDVSIGKMVTSFPCRMGSLDVMCQNPGNAIIHTGHDNGTVCLWSPNVREPLVKMLAHQASIKGMDIDQTGKYMVTTGLDRKCRIWDVRMYKQLHAYSLAFGLSHVALSQRLAVACAIGNTVQVFKDMHLGVCHEPYLAHRLGGPVSSLAFVPYEDVLGVGHANGFTSMLVPGSGEANVDAIRANPYETKKQRREREVKQLLDKLQPELICLDPRDITRVNEDLLEKEMEDRKKILYVRPVQIEYTPKHKMRGRGTGSHKELRKNMVVDGIRKERITEKKEVEKEVFGSETTMSSKPKQLLDRFRK</sequence>
<organism evidence="10 11">
    <name type="scientific">Ancylostoma caninum</name>
    <name type="common">Dog hookworm</name>
    <dbReference type="NCBI Taxonomy" id="29170"/>
    <lineage>
        <taxon>Eukaryota</taxon>
        <taxon>Metazoa</taxon>
        <taxon>Ecdysozoa</taxon>
        <taxon>Nematoda</taxon>
        <taxon>Chromadorea</taxon>
        <taxon>Rhabditida</taxon>
        <taxon>Rhabditina</taxon>
        <taxon>Rhabditomorpha</taxon>
        <taxon>Strongyloidea</taxon>
        <taxon>Ancylostomatidae</taxon>
        <taxon>Ancylostomatinae</taxon>
        <taxon>Ancylostoma</taxon>
    </lineage>
</organism>
<keyword evidence="2" id="KW-0698">rRNA processing</keyword>
<dbReference type="PROSITE" id="PS00678">
    <property type="entry name" value="WD_REPEATS_1"/>
    <property type="match status" value="1"/>
</dbReference>
<keyword evidence="11" id="KW-1185">Reference proteome</keyword>
<dbReference type="InterPro" id="IPR012952">
    <property type="entry name" value="BING4_C_dom"/>
</dbReference>
<dbReference type="PROSITE" id="PS50294">
    <property type="entry name" value="WD_REPEATS_REGION"/>
    <property type="match status" value="1"/>
</dbReference>
<feature type="region of interest" description="Disordered" evidence="7">
    <location>
        <begin position="745"/>
        <end position="766"/>
    </location>
</feature>
<keyword evidence="8" id="KW-1133">Transmembrane helix</keyword>
<feature type="region of interest" description="Disordered" evidence="7">
    <location>
        <begin position="219"/>
        <end position="282"/>
    </location>
</feature>
<dbReference type="PANTHER" id="PTHR14085">
    <property type="entry name" value="WD-REPEAT PROTEIN BING4"/>
    <property type="match status" value="1"/>
</dbReference>
<dbReference type="SMART" id="SM01033">
    <property type="entry name" value="BING4CT"/>
    <property type="match status" value="1"/>
</dbReference>
<evidence type="ECO:0000256" key="1">
    <source>
        <dbReference type="ARBA" id="ARBA00004604"/>
    </source>
</evidence>
<dbReference type="InterPro" id="IPR015943">
    <property type="entry name" value="WD40/YVTN_repeat-like_dom_sf"/>
</dbReference>
<proteinExistence type="predicted"/>
<keyword evidence="8" id="KW-0812">Transmembrane</keyword>
<dbReference type="InterPro" id="IPR019775">
    <property type="entry name" value="WD40_repeat_CS"/>
</dbReference>
<dbReference type="InterPro" id="IPR036322">
    <property type="entry name" value="WD40_repeat_dom_sf"/>
</dbReference>
<dbReference type="EMBL" id="JOJR01000652">
    <property type="protein sequence ID" value="RCN35523.1"/>
    <property type="molecule type" value="Genomic_DNA"/>
</dbReference>
<comment type="subcellular location">
    <subcellularLocation>
        <location evidence="1">Nucleus</location>
        <location evidence="1">Nucleolus</location>
    </subcellularLocation>
</comment>
<feature type="transmembrane region" description="Helical" evidence="8">
    <location>
        <begin position="163"/>
        <end position="181"/>
    </location>
</feature>
<gene>
    <name evidence="10" type="ORF">ANCCAN_18606</name>
</gene>
<dbReference type="InterPro" id="IPR036180">
    <property type="entry name" value="Gelsolin-like_dom_sf"/>
</dbReference>
<keyword evidence="3 6" id="KW-0853">WD repeat</keyword>
<feature type="compositionally biased region" description="Basic and acidic residues" evidence="7">
    <location>
        <begin position="227"/>
        <end position="257"/>
    </location>
</feature>
<dbReference type="PROSITE" id="PS50082">
    <property type="entry name" value="WD_REPEATS_2"/>
    <property type="match status" value="1"/>
</dbReference>
<comment type="caution">
    <text evidence="10">The sequence shown here is derived from an EMBL/GenBank/DDBJ whole genome shotgun (WGS) entry which is preliminary data.</text>
</comment>
<dbReference type="InterPro" id="IPR001680">
    <property type="entry name" value="WD40_rpt"/>
</dbReference>
<keyword evidence="8" id="KW-0472">Membrane</keyword>
<dbReference type="AlphaFoldDB" id="A0A368FTN4"/>
<keyword evidence="5" id="KW-0539">Nucleus</keyword>